<dbReference type="Proteomes" id="UP000004757">
    <property type="component" value="Unassembled WGS sequence"/>
</dbReference>
<accession>D4XV53</accession>
<evidence type="ECO:0000313" key="2">
    <source>
        <dbReference type="Proteomes" id="UP000004757"/>
    </source>
</evidence>
<proteinExistence type="predicted"/>
<evidence type="ECO:0000313" key="1">
    <source>
        <dbReference type="EMBL" id="EFF41756.1"/>
    </source>
</evidence>
<dbReference type="RefSeq" id="WP_005683174.1">
    <property type="nucleotide sequence ID" value="NZ_ADNC01000004.1"/>
</dbReference>
<dbReference type="GO" id="GO:0004519">
    <property type="term" value="F:endonuclease activity"/>
    <property type="evidence" value="ECO:0007669"/>
    <property type="project" value="UniProtKB-KW"/>
</dbReference>
<comment type="caution">
    <text evidence="1">The sequence shown here is derived from an EMBL/GenBank/DDBJ whole genome shotgun (WGS) entry which is preliminary data.</text>
</comment>
<protein>
    <submittedName>
        <fullName evidence="1">Type II restriction endonuclease family protein</fullName>
    </submittedName>
</protein>
<organism evidence="1 2">
    <name type="scientific">Mycoplasmopsis alligatoris A21JP2</name>
    <dbReference type="NCBI Taxonomy" id="747682"/>
    <lineage>
        <taxon>Bacteria</taxon>
        <taxon>Bacillati</taxon>
        <taxon>Mycoplasmatota</taxon>
        <taxon>Mycoplasmoidales</taxon>
        <taxon>Metamycoplasmataceae</taxon>
        <taxon>Mycoplasmopsis</taxon>
    </lineage>
</organism>
<keyword evidence="2" id="KW-1185">Reference proteome</keyword>
<name>D4XV53_9BACT</name>
<dbReference type="STRING" id="747682.MALL_0787"/>
<keyword evidence="1" id="KW-0255">Endonuclease</keyword>
<keyword evidence="1" id="KW-0378">Hydrolase</keyword>
<keyword evidence="1" id="KW-0540">Nuclease</keyword>
<dbReference type="EMBL" id="ADNC01000004">
    <property type="protein sequence ID" value="EFF41756.1"/>
    <property type="molecule type" value="Genomic_DNA"/>
</dbReference>
<reference evidence="1 2" key="1">
    <citation type="submission" date="2010-03" db="EMBL/GenBank/DDBJ databases">
        <authorList>
            <person name="Glass J.I."/>
            <person name="Benders G.A."/>
            <person name="Durkin A.S."/>
            <person name="Farmerie W.G."/>
            <person name="Hlavinka K."/>
            <person name="Hostetler J."/>
            <person name="Jackson J."/>
            <person name="May M.A."/>
            <person name="Miller R.H."/>
            <person name="Paralanov V."/>
            <person name="Radune D."/>
            <person name="Szczypinski B."/>
            <person name="Brown D.R."/>
        </authorList>
    </citation>
    <scope>NUCLEOTIDE SEQUENCE [LARGE SCALE GENOMIC DNA]</scope>
    <source>
        <strain evidence="1 2">A21JP2</strain>
    </source>
</reference>
<gene>
    <name evidence="1" type="ORF">MALL_0787</name>
</gene>
<dbReference type="AlphaFoldDB" id="D4XV53"/>
<sequence length="109" mass="12839">MLLARENLFYSFMEYYFEKFNKDPSIDILKQIATIISFNIWQMDGLKYVIPESCTNKIEEITLFGVQTIDKECDGCSKNIGTKHNGIRAKIKDWKENKTIEFVRLLSHH</sequence>